<evidence type="ECO:0000256" key="1">
    <source>
        <dbReference type="SAM" id="MobiDB-lite"/>
    </source>
</evidence>
<feature type="compositionally biased region" description="Low complexity" evidence="1">
    <location>
        <begin position="141"/>
        <end position="153"/>
    </location>
</feature>
<proteinExistence type="predicted"/>
<feature type="region of interest" description="Disordered" evidence="1">
    <location>
        <begin position="94"/>
        <end position="113"/>
    </location>
</feature>
<dbReference type="PATRIC" id="fig|121290.4.peg.3127"/>
<dbReference type="EMBL" id="LMTR01000040">
    <property type="protein sequence ID" value="KWT69957.1"/>
    <property type="molecule type" value="Genomic_DNA"/>
</dbReference>
<comment type="caution">
    <text evidence="2">The sequence shown here is derived from an EMBL/GenBank/DDBJ whole genome shotgun (WGS) entry which is preliminary data.</text>
</comment>
<feature type="region of interest" description="Disordered" evidence="1">
    <location>
        <begin position="132"/>
        <end position="178"/>
    </location>
</feature>
<reference evidence="2 3" key="1">
    <citation type="submission" date="2015-10" db="EMBL/GenBank/DDBJ databases">
        <title>Transcriptomic analysis of a linuron degrading triple-species bacterial consortium.</title>
        <authorList>
            <person name="Albers P."/>
        </authorList>
    </citation>
    <scope>NUCLEOTIDE SEQUENCE [LARGE SCALE GENOMIC DNA]</scope>
    <source>
        <strain evidence="2 3">WDL6</strain>
    </source>
</reference>
<evidence type="ECO:0000313" key="3">
    <source>
        <dbReference type="Proteomes" id="UP000059074"/>
    </source>
</evidence>
<evidence type="ECO:0000313" key="2">
    <source>
        <dbReference type="EMBL" id="KWT69957.1"/>
    </source>
</evidence>
<organism evidence="2 3">
    <name type="scientific">Hyphomicrobium sulfonivorans</name>
    <dbReference type="NCBI Taxonomy" id="121290"/>
    <lineage>
        <taxon>Bacteria</taxon>
        <taxon>Pseudomonadati</taxon>
        <taxon>Pseudomonadota</taxon>
        <taxon>Alphaproteobacteria</taxon>
        <taxon>Hyphomicrobiales</taxon>
        <taxon>Hyphomicrobiaceae</taxon>
        <taxon>Hyphomicrobium</taxon>
    </lineage>
</organism>
<gene>
    <name evidence="2" type="ORF">APY04_1166</name>
</gene>
<dbReference type="Proteomes" id="UP000059074">
    <property type="component" value="Unassembled WGS sequence"/>
</dbReference>
<keyword evidence="3" id="KW-1185">Reference proteome</keyword>
<accession>A0A120CWV0</accession>
<feature type="region of interest" description="Disordered" evidence="1">
    <location>
        <begin position="298"/>
        <end position="326"/>
    </location>
</feature>
<protein>
    <submittedName>
        <fullName evidence="2">Uncharacterized protein</fullName>
    </submittedName>
</protein>
<sequence length="326" mass="31664">MFLGTVAALATPANAACKKFGFTVNDYGKVGPTNDAKNLLDKHIAEWASQNGVTNYSTGKKSVSCELFIDVILFDEYTCTASATVCWGGDAGKVGQQSATGEEGGDHPGTPVRKAEAIGEQAPQTAAAIAGTPTDHDASADEAVQADAAGQQDEPAPSETYADAAPEGAAEGSQSHASADVIVSEPEQPPVEAAAVEGQPLDDVAPAVVQPAVATATAIAVPEVPVAAAVETGALQSGAGLVNAPSVPAAAPASAVPSAEDRAAAASAAAAAAAAAERAAQAAETAANAAKAAAAAAVAASTASQKHGHASASVPPLDQAADAGAQ</sequence>
<dbReference type="AlphaFoldDB" id="A0A120CWV0"/>
<name>A0A120CWV0_HYPSL</name>